<keyword evidence="1" id="KW-1133">Transmembrane helix</keyword>
<dbReference type="Proteomes" id="UP000284908">
    <property type="component" value="Unassembled WGS sequence"/>
</dbReference>
<feature type="transmembrane region" description="Helical" evidence="1">
    <location>
        <begin position="177"/>
        <end position="200"/>
    </location>
</feature>
<gene>
    <name evidence="2" type="ORF">D6C13_05730</name>
</gene>
<name>A0A419NCW8_9GAMM</name>
<comment type="caution">
    <text evidence="2">The sequence shown here is derived from an EMBL/GenBank/DDBJ whole genome shotgun (WGS) entry which is preliminary data.</text>
</comment>
<evidence type="ECO:0000256" key="1">
    <source>
        <dbReference type="SAM" id="Phobius"/>
    </source>
</evidence>
<feature type="transmembrane region" description="Helical" evidence="1">
    <location>
        <begin position="49"/>
        <end position="67"/>
    </location>
</feature>
<protein>
    <submittedName>
        <fullName evidence="2">DNA gyrase subunit B</fullName>
    </submittedName>
</protein>
<evidence type="ECO:0000313" key="3">
    <source>
        <dbReference type="Proteomes" id="UP000284908"/>
    </source>
</evidence>
<dbReference type="OrthoDB" id="8537043at2"/>
<proteinExistence type="predicted"/>
<organism evidence="2 3">
    <name type="scientific">Rahnella woolbedingensis</name>
    <dbReference type="NCBI Taxonomy" id="1510574"/>
    <lineage>
        <taxon>Bacteria</taxon>
        <taxon>Pseudomonadati</taxon>
        <taxon>Pseudomonadota</taxon>
        <taxon>Gammaproteobacteria</taxon>
        <taxon>Enterobacterales</taxon>
        <taxon>Yersiniaceae</taxon>
        <taxon>Rahnella</taxon>
    </lineage>
</organism>
<feature type="transmembrane region" description="Helical" evidence="1">
    <location>
        <begin position="79"/>
        <end position="97"/>
    </location>
</feature>
<evidence type="ECO:0000313" key="2">
    <source>
        <dbReference type="EMBL" id="RJT46189.1"/>
    </source>
</evidence>
<feature type="transmembrane region" description="Helical" evidence="1">
    <location>
        <begin position="20"/>
        <end position="43"/>
    </location>
</feature>
<keyword evidence="3" id="KW-1185">Reference proteome</keyword>
<dbReference type="EMBL" id="RAHH01000005">
    <property type="protein sequence ID" value="RJT46189.1"/>
    <property type="molecule type" value="Genomic_DNA"/>
</dbReference>
<reference evidence="2 3" key="1">
    <citation type="submission" date="2018-09" db="EMBL/GenBank/DDBJ databases">
        <authorList>
            <person name="Le Fleche-Mateos A."/>
        </authorList>
    </citation>
    <scope>NUCLEOTIDE SEQUENCE [LARGE SCALE GENOMIC DNA]</scope>
    <source>
        <strain evidence="2 3">DSM 27399</strain>
    </source>
</reference>
<accession>A0A419NCW8</accession>
<feature type="transmembrane region" description="Helical" evidence="1">
    <location>
        <begin position="103"/>
        <end position="124"/>
    </location>
</feature>
<feature type="transmembrane region" description="Helical" evidence="1">
    <location>
        <begin position="151"/>
        <end position="171"/>
    </location>
</feature>
<keyword evidence="1" id="KW-0812">Transmembrane</keyword>
<sequence length="206" mass="23163">MNCLTRPSPDFVNKSRHLSFPLLANIARWAMPVAVIAYPIAVWCGLKNWGTGVLAPLLIAVFILRLLTFRGKLSQLTFFGKAIAIVGIVLVATSVLLRETSMLLYYPVAVNALLLGIFFSSLNARQSLVERLARLSEPELPPRGVIYTRRVTQIWCIFFFCNGLIALYTCLKGDMDLWALYNGGISYLLIGLLMGIEWIVRKRLRQ</sequence>
<keyword evidence="1" id="KW-0472">Membrane</keyword>
<dbReference type="AlphaFoldDB" id="A0A419NCW8"/>